<proteinExistence type="predicted"/>
<evidence type="ECO:0000256" key="1">
    <source>
        <dbReference type="SAM" id="Phobius"/>
    </source>
</evidence>
<accession>A0ABX6HWK6</accession>
<dbReference type="Pfam" id="PF14897">
    <property type="entry name" value="EpsG"/>
    <property type="match status" value="1"/>
</dbReference>
<sequence>MVTFLILVAQIGLRWEMGTDWTPYRNHFEQEHSWESVLLNVTIGFELGYGLFVWLINTISKDYTVFLLIHALIFYALIFKASNQLSKYPILTLLLFYAATIGLTGSNRQLLALAICLYSLKYVVNKKLTPFLFCVSVATLFHTSALLFSIYYLLNRDLKNRTIFLLLTLSVFIGLSSIPAIAFDSIAGFLGGTISQKAEYYIKGSSIAGADLSVLGLLRRILVLIIGLYMYQPTVRRVPTFRIFFNGYLVGLILYFLFSHSLLILVNRGSLYFSVMEAFILASIIVTLKDNLTKIIALGLLIAYTIVVFNQSISAYPDLFIPYQGIFINTEYHRNLY</sequence>
<feature type="transmembrane region" description="Helical" evidence="1">
    <location>
        <begin position="295"/>
        <end position="313"/>
    </location>
</feature>
<feature type="transmembrane region" description="Helical" evidence="1">
    <location>
        <begin position="243"/>
        <end position="265"/>
    </location>
</feature>
<keyword evidence="1" id="KW-1133">Transmembrane helix</keyword>
<organism evidence="2 3">
    <name type="scientific">Pandoraea fibrosis</name>
    <dbReference type="NCBI Taxonomy" id="1891094"/>
    <lineage>
        <taxon>Bacteria</taxon>
        <taxon>Pseudomonadati</taxon>
        <taxon>Pseudomonadota</taxon>
        <taxon>Betaproteobacteria</taxon>
        <taxon>Burkholderiales</taxon>
        <taxon>Burkholderiaceae</taxon>
        <taxon>Pandoraea</taxon>
    </lineage>
</organism>
<dbReference type="RefSeq" id="WP_158453297.1">
    <property type="nucleotide sequence ID" value="NZ_CP047385.1"/>
</dbReference>
<evidence type="ECO:0008006" key="4">
    <source>
        <dbReference type="Google" id="ProtNLM"/>
    </source>
</evidence>
<gene>
    <name evidence="2" type="ORF">PI93_023550</name>
</gene>
<reference evidence="2 3" key="1">
    <citation type="journal article" date="2015" name="Genome Announc.">
        <title>Genome Sequences of Two Pandoraea pnomenusa Isolates Recovered 11 Months Apart from a Cystic Fibrosis Patient.</title>
        <authorList>
            <person name="Ee R."/>
            <person name="Ambrose M."/>
            <person name="Lazenby J."/>
            <person name="Williams P."/>
            <person name="Chan K.G."/>
            <person name="Roddam L."/>
        </authorList>
    </citation>
    <scope>NUCLEOTIDE SEQUENCE [LARGE SCALE GENOMIC DNA]</scope>
    <source>
        <strain evidence="2 3">6399</strain>
    </source>
</reference>
<feature type="transmembrane region" description="Helical" evidence="1">
    <location>
        <begin position="271"/>
        <end position="288"/>
    </location>
</feature>
<feature type="transmembrane region" description="Helical" evidence="1">
    <location>
        <begin position="38"/>
        <end position="56"/>
    </location>
</feature>
<feature type="transmembrane region" description="Helical" evidence="1">
    <location>
        <begin position="212"/>
        <end position="231"/>
    </location>
</feature>
<feature type="transmembrane region" description="Helical" evidence="1">
    <location>
        <begin position="166"/>
        <end position="192"/>
    </location>
</feature>
<evidence type="ECO:0000313" key="2">
    <source>
        <dbReference type="EMBL" id="QHF15289.1"/>
    </source>
</evidence>
<dbReference type="InterPro" id="IPR049458">
    <property type="entry name" value="EpsG-like"/>
</dbReference>
<keyword evidence="1" id="KW-0472">Membrane</keyword>
<feature type="transmembrane region" description="Helical" evidence="1">
    <location>
        <begin position="130"/>
        <end position="154"/>
    </location>
</feature>
<dbReference type="EMBL" id="CP047385">
    <property type="protein sequence ID" value="QHF15289.1"/>
    <property type="molecule type" value="Genomic_DNA"/>
</dbReference>
<keyword evidence="3" id="KW-1185">Reference proteome</keyword>
<feature type="transmembrane region" description="Helical" evidence="1">
    <location>
        <begin position="88"/>
        <end position="104"/>
    </location>
</feature>
<name>A0ABX6HWK6_9BURK</name>
<evidence type="ECO:0000313" key="3">
    <source>
        <dbReference type="Proteomes" id="UP000035080"/>
    </source>
</evidence>
<keyword evidence="1" id="KW-0812">Transmembrane</keyword>
<dbReference type="Proteomes" id="UP000035080">
    <property type="component" value="Chromosome"/>
</dbReference>
<protein>
    <recommendedName>
        <fullName evidence="4">EpsG family protein</fullName>
    </recommendedName>
</protein>
<feature type="transmembrane region" description="Helical" evidence="1">
    <location>
        <begin position="63"/>
        <end position="82"/>
    </location>
</feature>